<dbReference type="GO" id="GO:0050850">
    <property type="term" value="P:positive regulation of calcium-mediated signaling"/>
    <property type="evidence" value="ECO:0007669"/>
    <property type="project" value="UniProtKB-ARBA"/>
</dbReference>
<dbReference type="PANTHER" id="PTHR16423">
    <property type="entry name" value="TREM-LIKE TRANSCRIPT PROTEIN"/>
    <property type="match status" value="1"/>
</dbReference>
<dbReference type="GO" id="GO:1904951">
    <property type="term" value="P:positive regulation of establishment of protein localization"/>
    <property type="evidence" value="ECO:0007669"/>
    <property type="project" value="UniProtKB-ARBA"/>
</dbReference>
<keyword evidence="11" id="KW-0675">Receptor</keyword>
<keyword evidence="10" id="KW-1015">Disulfide bond</keyword>
<dbReference type="GO" id="GO:0070374">
    <property type="term" value="P:positive regulation of ERK1 and ERK2 cascade"/>
    <property type="evidence" value="ECO:0007669"/>
    <property type="project" value="UniProtKB-ARBA"/>
</dbReference>
<evidence type="ECO:0000256" key="3">
    <source>
        <dbReference type="ARBA" id="ARBA00022475"/>
    </source>
</evidence>
<dbReference type="GO" id="GO:1900226">
    <property type="term" value="P:negative regulation of NLRP3 inflammasome complex assembly"/>
    <property type="evidence" value="ECO:0007669"/>
    <property type="project" value="UniProtKB-ARBA"/>
</dbReference>
<dbReference type="GO" id="GO:0080090">
    <property type="term" value="P:regulation of primary metabolic process"/>
    <property type="evidence" value="ECO:0007669"/>
    <property type="project" value="UniProtKB-ARBA"/>
</dbReference>
<dbReference type="AlphaFoldDB" id="A0A7J7FQU3"/>
<evidence type="ECO:0000256" key="4">
    <source>
        <dbReference type="ARBA" id="ARBA00022525"/>
    </source>
</evidence>
<dbReference type="PROSITE" id="PS50835">
    <property type="entry name" value="IG_LIKE"/>
    <property type="match status" value="1"/>
</dbReference>
<evidence type="ECO:0000256" key="9">
    <source>
        <dbReference type="ARBA" id="ARBA00023136"/>
    </source>
</evidence>
<dbReference type="GO" id="GO:0150094">
    <property type="term" value="P:amyloid-beta clearance by cellular catabolic process"/>
    <property type="evidence" value="ECO:0007669"/>
    <property type="project" value="UniProtKB-ARBA"/>
</dbReference>
<dbReference type="GO" id="GO:0150079">
    <property type="term" value="P:negative regulation of neuroinflammatory response"/>
    <property type="evidence" value="ECO:0007669"/>
    <property type="project" value="UniProtKB-ARBA"/>
</dbReference>
<dbReference type="InterPro" id="IPR013783">
    <property type="entry name" value="Ig-like_fold"/>
</dbReference>
<keyword evidence="3" id="KW-1003">Cell membrane</keyword>
<keyword evidence="5" id="KW-0812">Transmembrane</keyword>
<feature type="domain" description="Ig-like" evidence="17">
    <location>
        <begin position="1"/>
        <end position="100"/>
    </location>
</feature>
<dbReference type="InterPro" id="IPR013106">
    <property type="entry name" value="Ig_V-set"/>
</dbReference>
<evidence type="ECO:0000256" key="2">
    <source>
        <dbReference type="ARBA" id="ARBA00004613"/>
    </source>
</evidence>
<keyword evidence="13" id="KW-0393">Immunoglobulin domain</keyword>
<dbReference type="GO" id="GO:0048468">
    <property type="term" value="P:cell development"/>
    <property type="evidence" value="ECO:0007669"/>
    <property type="project" value="UniProtKB-ARBA"/>
</dbReference>
<dbReference type="GO" id="GO:0005576">
    <property type="term" value="C:extracellular region"/>
    <property type="evidence" value="ECO:0007669"/>
    <property type="project" value="UniProtKB-SubCell"/>
</dbReference>
<reference evidence="18 19" key="1">
    <citation type="journal article" date="2020" name="Mol. Biol. Evol.">
        <title>Interspecific Gene Flow and the Evolution of Specialization in Black and White Rhinoceros.</title>
        <authorList>
            <person name="Moodley Y."/>
            <person name="Westbury M.V."/>
            <person name="Russo I.M."/>
            <person name="Gopalakrishnan S."/>
            <person name="Rakotoarivelo A."/>
            <person name="Olsen R.A."/>
            <person name="Prost S."/>
            <person name="Tunstall T."/>
            <person name="Ryder O.A."/>
            <person name="Dalen L."/>
            <person name="Bruford M.W."/>
        </authorList>
    </citation>
    <scope>NUCLEOTIDE SEQUENCE [LARGE SCALE GENOMIC DNA]</scope>
    <source>
        <strain evidence="18">SBR-YM</strain>
        <tissue evidence="18">Skin</tissue>
    </source>
</reference>
<dbReference type="Pfam" id="PF07686">
    <property type="entry name" value="V-set"/>
    <property type="match status" value="1"/>
</dbReference>
<keyword evidence="8" id="KW-0446">Lipid-binding</keyword>
<keyword evidence="4" id="KW-0964">Secreted</keyword>
<dbReference type="InterPro" id="IPR036179">
    <property type="entry name" value="Ig-like_dom_sf"/>
</dbReference>
<dbReference type="GO" id="GO:0060100">
    <property type="term" value="P:positive regulation of phagocytosis, engulfment"/>
    <property type="evidence" value="ECO:0007669"/>
    <property type="project" value="UniProtKB-ARBA"/>
</dbReference>
<comment type="subcellular location">
    <subcellularLocation>
        <location evidence="1">Cell membrane</location>
        <topology evidence="1">Single-pass type I membrane protein</topology>
    </subcellularLocation>
    <subcellularLocation>
        <location evidence="2">Secreted</location>
    </subcellularLocation>
</comment>
<dbReference type="GO" id="GO:1903980">
    <property type="term" value="P:positive regulation of microglial cell activation"/>
    <property type="evidence" value="ECO:0007669"/>
    <property type="project" value="UniProtKB-ARBA"/>
</dbReference>
<gene>
    <name evidence="18" type="ORF">HPG69_002419</name>
</gene>
<dbReference type="GO" id="GO:0005886">
    <property type="term" value="C:plasma membrane"/>
    <property type="evidence" value="ECO:0007669"/>
    <property type="project" value="UniProtKB-SubCell"/>
</dbReference>
<accession>A0A7J7FQU3</accession>
<evidence type="ECO:0000256" key="14">
    <source>
        <dbReference type="ARBA" id="ARBA00062942"/>
    </source>
</evidence>
<keyword evidence="6" id="KW-0732">Signal</keyword>
<keyword evidence="7" id="KW-1133">Transmembrane helix</keyword>
<dbReference type="Proteomes" id="UP000551758">
    <property type="component" value="Unassembled WGS sequence"/>
</dbReference>
<evidence type="ECO:0000313" key="19">
    <source>
        <dbReference type="Proteomes" id="UP000551758"/>
    </source>
</evidence>
<dbReference type="GO" id="GO:0097367">
    <property type="term" value="F:carbohydrate derivative binding"/>
    <property type="evidence" value="ECO:0007669"/>
    <property type="project" value="UniProtKB-ARBA"/>
</dbReference>
<dbReference type="PANTHER" id="PTHR16423:SF11">
    <property type="entry name" value="IG-LIKE DOMAIN-CONTAINING PROTEIN"/>
    <property type="match status" value="1"/>
</dbReference>
<dbReference type="GO" id="GO:0006955">
    <property type="term" value="P:immune response"/>
    <property type="evidence" value="ECO:0007669"/>
    <property type="project" value="UniProtKB-ARBA"/>
</dbReference>
<dbReference type="GO" id="GO:1904141">
    <property type="term" value="P:positive regulation of microglial cell migration"/>
    <property type="evidence" value="ECO:0007669"/>
    <property type="project" value="UniProtKB-ARBA"/>
</dbReference>
<dbReference type="SUPFAM" id="SSF48726">
    <property type="entry name" value="Immunoglobulin"/>
    <property type="match status" value="1"/>
</dbReference>
<dbReference type="GO" id="GO:0010628">
    <property type="term" value="P:positive regulation of gene expression"/>
    <property type="evidence" value="ECO:0007669"/>
    <property type="project" value="UniProtKB-ARBA"/>
</dbReference>
<evidence type="ECO:0000256" key="5">
    <source>
        <dbReference type="ARBA" id="ARBA00022692"/>
    </source>
</evidence>
<protein>
    <recommendedName>
        <fullName evidence="15">Triggering receptor expressed on myeloid cells 2</fullName>
    </recommendedName>
    <alternativeName>
        <fullName evidence="16">Triggering receptor expressed on monocytes 2</fullName>
    </alternativeName>
</protein>
<dbReference type="GO" id="GO:1904646">
    <property type="term" value="P:cellular response to amyloid-beta"/>
    <property type="evidence" value="ECO:0007669"/>
    <property type="project" value="UniProtKB-ARBA"/>
</dbReference>
<evidence type="ECO:0000313" key="18">
    <source>
        <dbReference type="EMBL" id="KAF5929696.1"/>
    </source>
</evidence>
<dbReference type="GO" id="GO:0009986">
    <property type="term" value="C:cell surface"/>
    <property type="evidence" value="ECO:0007669"/>
    <property type="project" value="TreeGrafter"/>
</dbReference>
<evidence type="ECO:0000259" key="17">
    <source>
        <dbReference type="PROSITE" id="PS50835"/>
    </source>
</evidence>
<dbReference type="GO" id="GO:0120035">
    <property type="term" value="P:regulation of plasma membrane bounded cell projection organization"/>
    <property type="evidence" value="ECO:0007669"/>
    <property type="project" value="UniProtKB-ARBA"/>
</dbReference>
<sequence>MAGRSLKVFCPYNSVMHWGRRKAWCRQLGEDGPCQQVVSTHSLWLLSFLKRRNGSTVIMDDALGGTLTITLRNLQAHDAGLYQCQSLHGGEADTLRKVLVEVLADPLDHQDADLWIPKESEIFEDAQVEHSISSKLLAASTLWAVAWHGQKQGTPPASGPDRGHNPGYQLQILTGELGEHSGGGGWTGQGRRVLMRWQRRRPGLPGSGARLEISSSCELGLFSFLLCHVGDIHLWIRIAIGIPCPGSQ</sequence>
<keyword evidence="9" id="KW-0472">Membrane</keyword>
<evidence type="ECO:0000256" key="8">
    <source>
        <dbReference type="ARBA" id="ARBA00023121"/>
    </source>
</evidence>
<evidence type="ECO:0000256" key="16">
    <source>
        <dbReference type="ARBA" id="ARBA00080837"/>
    </source>
</evidence>
<keyword evidence="12" id="KW-0325">Glycoprotein</keyword>
<name>A0A7J7FQU3_DICBM</name>
<dbReference type="GO" id="GO:0008289">
    <property type="term" value="F:lipid binding"/>
    <property type="evidence" value="ECO:0007669"/>
    <property type="project" value="UniProtKB-KW"/>
</dbReference>
<dbReference type="FunFam" id="2.60.40.10:FF:001076">
    <property type="entry name" value="Triggering receptor expressed on myeloid cells 2"/>
    <property type="match status" value="1"/>
</dbReference>
<dbReference type="EMBL" id="JACDTQ010000017">
    <property type="protein sequence ID" value="KAF5929696.1"/>
    <property type="molecule type" value="Genomic_DNA"/>
</dbReference>
<dbReference type="GO" id="GO:0051898">
    <property type="term" value="P:negative regulation of phosphatidylinositol 3-kinase/protein kinase B signal transduction"/>
    <property type="evidence" value="ECO:0007669"/>
    <property type="project" value="UniProtKB-ARBA"/>
</dbReference>
<dbReference type="InterPro" id="IPR052314">
    <property type="entry name" value="Immune_rcpt_domain"/>
</dbReference>
<evidence type="ECO:0000256" key="1">
    <source>
        <dbReference type="ARBA" id="ARBA00004251"/>
    </source>
</evidence>
<dbReference type="GO" id="GO:1900223">
    <property type="term" value="P:positive regulation of amyloid-beta clearance"/>
    <property type="evidence" value="ECO:0007669"/>
    <property type="project" value="UniProtKB-ARBA"/>
</dbReference>
<dbReference type="GO" id="GO:0035176">
    <property type="term" value="P:social behavior"/>
    <property type="evidence" value="ECO:0007669"/>
    <property type="project" value="UniProtKB-ARBA"/>
</dbReference>
<proteinExistence type="predicted"/>
<dbReference type="GO" id="GO:0071396">
    <property type="term" value="P:cellular response to lipid"/>
    <property type="evidence" value="ECO:0007669"/>
    <property type="project" value="UniProtKB-ARBA"/>
</dbReference>
<dbReference type="GO" id="GO:0004888">
    <property type="term" value="F:transmembrane signaling receptor activity"/>
    <property type="evidence" value="ECO:0007669"/>
    <property type="project" value="UniProtKB-ARBA"/>
</dbReference>
<dbReference type="GO" id="GO:0048678">
    <property type="term" value="P:response to axon injury"/>
    <property type="evidence" value="ECO:0007669"/>
    <property type="project" value="UniProtKB-ARBA"/>
</dbReference>
<dbReference type="GO" id="GO:0006909">
    <property type="term" value="P:phagocytosis"/>
    <property type="evidence" value="ECO:0007669"/>
    <property type="project" value="UniProtKB-ARBA"/>
</dbReference>
<evidence type="ECO:0000256" key="12">
    <source>
        <dbReference type="ARBA" id="ARBA00023180"/>
    </source>
</evidence>
<evidence type="ECO:0000256" key="6">
    <source>
        <dbReference type="ARBA" id="ARBA00022729"/>
    </source>
</evidence>
<comment type="subunit">
    <text evidence="14">Monomer. After ectodomain shedding, the extracellular domain oligomerizes, which is enhanced and stabilized by binding of phosphatidylserine. Interacts with TYROBP/DAP12. Interaction with TYROBP is required for stabilization of the TREM2 C-terminal fragment (TREM2-CTF) which is produced by proteolytic processing. Interacts with PLXNA1 (via TIG domains); the interaction mediates SEMA6D binding and signaling through TYROBP.</text>
</comment>
<keyword evidence="19" id="KW-1185">Reference proteome</keyword>
<dbReference type="GO" id="GO:0007166">
    <property type="term" value="P:cell surface receptor signaling pathway"/>
    <property type="evidence" value="ECO:0007669"/>
    <property type="project" value="UniProtKB-ARBA"/>
</dbReference>
<comment type="caution">
    <text evidence="18">The sequence shown here is derived from an EMBL/GenBank/DDBJ whole genome shotgun (WGS) entry which is preliminary data.</text>
</comment>
<evidence type="ECO:0000256" key="11">
    <source>
        <dbReference type="ARBA" id="ARBA00023170"/>
    </source>
</evidence>
<evidence type="ECO:0000256" key="7">
    <source>
        <dbReference type="ARBA" id="ARBA00022989"/>
    </source>
</evidence>
<dbReference type="InterPro" id="IPR007110">
    <property type="entry name" value="Ig-like_dom"/>
</dbReference>
<evidence type="ECO:0000256" key="13">
    <source>
        <dbReference type="ARBA" id="ARBA00023319"/>
    </source>
</evidence>
<dbReference type="Gene3D" id="2.60.40.10">
    <property type="entry name" value="Immunoglobulins"/>
    <property type="match status" value="1"/>
</dbReference>
<evidence type="ECO:0000256" key="10">
    <source>
        <dbReference type="ARBA" id="ARBA00023157"/>
    </source>
</evidence>
<evidence type="ECO:0000256" key="15">
    <source>
        <dbReference type="ARBA" id="ARBA00070587"/>
    </source>
</evidence>
<organism evidence="18 19">
    <name type="scientific">Diceros bicornis minor</name>
    <name type="common">South-central black rhinoceros</name>
    <dbReference type="NCBI Taxonomy" id="77932"/>
    <lineage>
        <taxon>Eukaryota</taxon>
        <taxon>Metazoa</taxon>
        <taxon>Chordata</taxon>
        <taxon>Craniata</taxon>
        <taxon>Vertebrata</taxon>
        <taxon>Euteleostomi</taxon>
        <taxon>Mammalia</taxon>
        <taxon>Eutheria</taxon>
        <taxon>Laurasiatheria</taxon>
        <taxon>Perissodactyla</taxon>
        <taxon>Rhinocerotidae</taxon>
        <taxon>Diceros</taxon>
    </lineage>
</organism>